<comment type="similarity">
    <text evidence="2">Belongs to the MYBBP1A family.</text>
</comment>
<dbReference type="PANTHER" id="PTHR13213:SF2">
    <property type="entry name" value="MYB-BINDING PROTEIN 1A"/>
    <property type="match status" value="1"/>
</dbReference>
<proteinExistence type="inferred from homology"/>
<feature type="compositionally biased region" description="Basic residues" evidence="4">
    <location>
        <begin position="1124"/>
        <end position="1135"/>
    </location>
</feature>
<dbReference type="PANTHER" id="PTHR13213">
    <property type="entry name" value="MYB-BINDING PROTEIN 1A FAMILY MEMBER"/>
    <property type="match status" value="1"/>
</dbReference>
<dbReference type="AlphaFoldDB" id="A0A6A4T2Y7"/>
<dbReference type="EMBL" id="VEVO01000008">
    <property type="protein sequence ID" value="KAF0038400.1"/>
    <property type="molecule type" value="Genomic_DNA"/>
</dbReference>
<dbReference type="GO" id="GO:0003714">
    <property type="term" value="F:transcription corepressor activity"/>
    <property type="evidence" value="ECO:0007669"/>
    <property type="project" value="TreeGrafter"/>
</dbReference>
<organism evidence="5 6">
    <name type="scientific">Scophthalmus maximus</name>
    <name type="common">Turbot</name>
    <name type="synonym">Psetta maxima</name>
    <dbReference type="NCBI Taxonomy" id="52904"/>
    <lineage>
        <taxon>Eukaryota</taxon>
        <taxon>Metazoa</taxon>
        <taxon>Chordata</taxon>
        <taxon>Craniata</taxon>
        <taxon>Vertebrata</taxon>
        <taxon>Euteleostomi</taxon>
        <taxon>Actinopterygii</taxon>
        <taxon>Neopterygii</taxon>
        <taxon>Teleostei</taxon>
        <taxon>Neoteleostei</taxon>
        <taxon>Acanthomorphata</taxon>
        <taxon>Carangaria</taxon>
        <taxon>Pleuronectiformes</taxon>
        <taxon>Pleuronectoidei</taxon>
        <taxon>Scophthalmidae</taxon>
        <taxon>Scophthalmus</taxon>
    </lineage>
</organism>
<feature type="compositionally biased region" description="Basic and acidic residues" evidence="4">
    <location>
        <begin position="1024"/>
        <end position="1044"/>
    </location>
</feature>
<dbReference type="InterPro" id="IPR016024">
    <property type="entry name" value="ARM-type_fold"/>
</dbReference>
<feature type="compositionally biased region" description="Acidic residues" evidence="4">
    <location>
        <begin position="733"/>
        <end position="763"/>
    </location>
</feature>
<dbReference type="Pfam" id="PF04931">
    <property type="entry name" value="DNA_pol_phi"/>
    <property type="match status" value="1"/>
</dbReference>
<evidence type="ECO:0000313" key="5">
    <source>
        <dbReference type="EMBL" id="KAF0038400.1"/>
    </source>
</evidence>
<evidence type="ECO:0000313" key="6">
    <source>
        <dbReference type="Proteomes" id="UP000438429"/>
    </source>
</evidence>
<name>A0A6A4T2Y7_SCOMX</name>
<dbReference type="GO" id="GO:0003723">
    <property type="term" value="F:RNA binding"/>
    <property type="evidence" value="ECO:0007669"/>
    <property type="project" value="TreeGrafter"/>
</dbReference>
<feature type="region of interest" description="Disordered" evidence="4">
    <location>
        <begin position="712"/>
        <end position="763"/>
    </location>
</feature>
<dbReference type="Proteomes" id="UP000438429">
    <property type="component" value="Unassembled WGS sequence"/>
</dbReference>
<evidence type="ECO:0000256" key="3">
    <source>
        <dbReference type="ARBA" id="ARBA00023242"/>
    </source>
</evidence>
<reference evidence="5 6" key="1">
    <citation type="submission" date="2019-06" db="EMBL/GenBank/DDBJ databases">
        <title>Draft genomes of female and male turbot (Scophthalmus maximus).</title>
        <authorList>
            <person name="Xu H."/>
            <person name="Xu X.-W."/>
            <person name="Shao C."/>
            <person name="Chen S."/>
        </authorList>
    </citation>
    <scope>NUCLEOTIDE SEQUENCE [LARGE SCALE GENOMIC DNA]</scope>
    <source>
        <strain evidence="5">Ysfricsl-2016a</strain>
        <tissue evidence="5">Blood</tissue>
    </source>
</reference>
<dbReference type="GO" id="GO:0043565">
    <property type="term" value="F:sequence-specific DNA binding"/>
    <property type="evidence" value="ECO:0007669"/>
    <property type="project" value="TreeGrafter"/>
</dbReference>
<dbReference type="SUPFAM" id="SSF48371">
    <property type="entry name" value="ARM repeat"/>
    <property type="match status" value="1"/>
</dbReference>
<evidence type="ECO:0000256" key="4">
    <source>
        <dbReference type="SAM" id="MobiDB-lite"/>
    </source>
</evidence>
<comment type="subcellular location">
    <subcellularLocation>
        <location evidence="1">Nucleus</location>
    </subcellularLocation>
</comment>
<comment type="caution">
    <text evidence="5">The sequence shown here is derived from an EMBL/GenBank/DDBJ whole genome shotgun (WGS) entry which is preliminary data.</text>
</comment>
<protein>
    <recommendedName>
        <fullName evidence="7">Myb-binding protein 1A</fullName>
    </recommendedName>
</protein>
<accession>A0A6A4T2Y7</accession>
<evidence type="ECO:0000256" key="2">
    <source>
        <dbReference type="ARBA" id="ARBA00006809"/>
    </source>
</evidence>
<gene>
    <name evidence="5" type="ORF">F2P81_008884</name>
</gene>
<feature type="compositionally biased region" description="Basic residues" evidence="4">
    <location>
        <begin position="1087"/>
        <end position="1098"/>
    </location>
</feature>
<evidence type="ECO:0008006" key="7">
    <source>
        <dbReference type="Google" id="ProtNLM"/>
    </source>
</evidence>
<feature type="region of interest" description="Disordered" evidence="4">
    <location>
        <begin position="1016"/>
        <end position="1141"/>
    </location>
</feature>
<sequence length="1141" mass="129076">MSVEMVELVVKAPEPVRPAGILQQNRVFLDFFWDLAKPDQEVRLKAVEDLIQYLRSNNKADELEYTFKRLVDGLAHTRETARPGFSLALGQVLSAFEEVSLQTILNRIKEKHSLQKVKKKLIRNALFGNLFGVLALHQSSRLSKEPQVVLGCVQLLQSLSQHRQHLKDLPSKTMMDILTEIPEEVFEEVLLSALQTDLASAFSTPEQMQLLLVALQRFPQTLKPKKLKKLLGSTTIINADNIPKLTEVLKKAAHSVKKECVLPAVVLDLLKLSLKEDSFQLFWNKAIVEGMLKQQSGPTHYLSFRLLGSALPLLSVEQLKEVLSGDVMTHYGEHVVSAQKPDRFKLAPEMDTYVSDFLQNCQDSEKQLVVMVAFSSLTNMGYPVVPSVWRVVQHLQPAALQDYVDWLKSMFVQPQLDKLLDFSTRKQKDNQEGKEEKENSIFRLRKWIVSRLTSIIDNHHVKKQEDLVMDVARFVFFHALFSAKKASADVAETKVKLSVPIDEKTRGVLVTAFFGLLLSMHHLHLPEDSAEGAAVNQKRAMGVTADGTMWIYHLVQYAQVLLTQPKSIQSSQPFSPEQRQAWDSMLESVASLKKKSKKDQTAESSAFQQLFLLVGMHLFKDPEELLDIMKDMQSCVDKAQQKTSKKKKKKPEQEHEPEWVEVMVDILLSLLSQPSRHIRQVCKTVFSSICPHVTAAALTAILDVLDPEKDDGDGAVVVTDDGTNKTQKKKDQEEDDDEEDDEAMEEEDGDEEEDEEEDMEEGEVDQNFRVELMKVLQKQNALATEEDGSSDEDLDDDAMMEMDKKMSVLFSEQKKKTQAKKDEKTKLLKEKTLVRDFKIKVLDLIEVFVARQAGSPLVLSLVEPLLALIDRGMSSGSNQQEQDFLRRAADIFRNQLCRSKVYCKTVGDRQGELHDLLDKMMSKTQKLSDSSVGLYYFSASLYVVKVLRGAPPAADAKEEQTDEKAAENELSFTGNMDMDRVSAVFREALTSFMSRRKSPLTTQMFTDLFNRFPQCSTSPLESENTNRKPKVEKTKPEKEADKQPLSKKKKGFLPETKKRNKRKQLVLEQAANQSTPADKQGADKGQANKKHDKKAKQKRPADGTRAPQPIPAKKSKTQSESQPAKKKTKKPKQKKVVGGQM</sequence>
<dbReference type="GO" id="GO:0005730">
    <property type="term" value="C:nucleolus"/>
    <property type="evidence" value="ECO:0007669"/>
    <property type="project" value="InterPro"/>
</dbReference>
<dbReference type="InterPro" id="IPR007015">
    <property type="entry name" value="DNA_pol_V/MYBBP1A"/>
</dbReference>
<evidence type="ECO:0000256" key="1">
    <source>
        <dbReference type="ARBA" id="ARBA00004123"/>
    </source>
</evidence>
<keyword evidence="3" id="KW-0539">Nucleus</keyword>